<proteinExistence type="predicted"/>
<protein>
    <submittedName>
        <fullName evidence="2">Uncharacterized protein</fullName>
    </submittedName>
</protein>
<sequence length="112" mass="12233">MATHDDAMLLTQVLQWHTSAGGMEASMALMSPDFDAESASVHDREVFVMLMMGETVGTYVKQGVLDAGLVYDLWAPGLMWARVGPAALRQREEYGVPALWENFEALASGRLG</sequence>
<comment type="caution">
    <text evidence="2">The sequence shown here is derived from an EMBL/GenBank/DDBJ whole genome shotgun (WGS) entry which is preliminary data.</text>
</comment>
<accession>A0AAW7M8S8</accession>
<reference evidence="2" key="1">
    <citation type="submission" date="2023-06" db="EMBL/GenBank/DDBJ databases">
        <title>Sysu t00039.</title>
        <authorList>
            <person name="Gao L."/>
            <person name="Fang B.-Z."/>
            <person name="Li W.-J."/>
        </authorList>
    </citation>
    <scope>NUCLEOTIDE SEQUENCE</scope>
    <source>
        <strain evidence="2">SYSU T00039</strain>
    </source>
</reference>
<dbReference type="RefSeq" id="WP_301119013.1">
    <property type="nucleotide sequence ID" value="NZ_JAUHPX010000003.1"/>
</dbReference>
<evidence type="ECO:0000313" key="2">
    <source>
        <dbReference type="EMBL" id="MDN4487676.1"/>
    </source>
</evidence>
<dbReference type="Proteomes" id="UP001172756">
    <property type="component" value="Unassembled WGS sequence"/>
</dbReference>
<keyword evidence="3" id="KW-1185">Reference proteome</keyword>
<dbReference type="EMBL" id="JAUHQB010000004">
    <property type="protein sequence ID" value="MDN4483402.1"/>
    <property type="molecule type" value="Genomic_DNA"/>
</dbReference>
<evidence type="ECO:0000313" key="3">
    <source>
        <dbReference type="Proteomes" id="UP001172737"/>
    </source>
</evidence>
<evidence type="ECO:0000313" key="4">
    <source>
        <dbReference type="Proteomes" id="UP001172756"/>
    </source>
</evidence>
<name>A0AAW7M8S8_9MICO</name>
<gene>
    <name evidence="1" type="ORF">QQ002_07615</name>
    <name evidence="2" type="ORF">QQX10_05775</name>
</gene>
<dbReference type="AlphaFoldDB" id="A0AAW7M8S8"/>
<dbReference type="InterPro" id="IPR031876">
    <property type="entry name" value="DUF4760"/>
</dbReference>
<dbReference type="EMBL" id="JAUHPX010000003">
    <property type="protein sequence ID" value="MDN4487676.1"/>
    <property type="molecule type" value="Genomic_DNA"/>
</dbReference>
<dbReference type="Proteomes" id="UP001172737">
    <property type="component" value="Unassembled WGS sequence"/>
</dbReference>
<reference evidence="1 4" key="2">
    <citation type="submission" date="2023-06" db="EMBL/GenBank/DDBJ databases">
        <title>SYSU T0a273.</title>
        <authorList>
            <person name="Gao L."/>
            <person name="Fang B.-Z."/>
            <person name="Li W.-J."/>
        </authorList>
    </citation>
    <scope>NUCLEOTIDE SEQUENCE [LARGE SCALE GENOMIC DNA]</scope>
    <source>
        <strain evidence="1 4">SYSU T0a273</strain>
    </source>
</reference>
<evidence type="ECO:0000313" key="1">
    <source>
        <dbReference type="EMBL" id="MDN4483402.1"/>
    </source>
</evidence>
<dbReference type="Pfam" id="PF15956">
    <property type="entry name" value="DUF4760"/>
    <property type="match status" value="1"/>
</dbReference>
<organism evidence="2 3">
    <name type="scientific">Demequina lignilytica</name>
    <dbReference type="NCBI Taxonomy" id="3051663"/>
    <lineage>
        <taxon>Bacteria</taxon>
        <taxon>Bacillati</taxon>
        <taxon>Actinomycetota</taxon>
        <taxon>Actinomycetes</taxon>
        <taxon>Micrococcales</taxon>
        <taxon>Demequinaceae</taxon>
        <taxon>Demequina</taxon>
    </lineage>
</organism>